<evidence type="ECO:0000256" key="1">
    <source>
        <dbReference type="SAM" id="MobiDB-lite"/>
    </source>
</evidence>
<dbReference type="EMBL" id="BPPX01000022">
    <property type="protein sequence ID" value="GJC86590.1"/>
    <property type="molecule type" value="Genomic_DNA"/>
</dbReference>
<feature type="region of interest" description="Disordered" evidence="1">
    <location>
        <begin position="250"/>
        <end position="367"/>
    </location>
</feature>
<reference evidence="2 3" key="1">
    <citation type="submission" date="2021-07" db="EMBL/GenBank/DDBJ databases">
        <title>Genome data of Colletotrichum spaethianum.</title>
        <authorList>
            <person name="Utami Y.D."/>
            <person name="Hiruma K."/>
        </authorList>
    </citation>
    <scope>NUCLEOTIDE SEQUENCE [LARGE SCALE GENOMIC DNA]</scope>
    <source>
        <strain evidence="2 3">MAFF 242679</strain>
    </source>
</reference>
<evidence type="ECO:0000313" key="2">
    <source>
        <dbReference type="EMBL" id="GJC86590.1"/>
    </source>
</evidence>
<proteinExistence type="predicted"/>
<name>A0AA37LV75_9PEZI</name>
<dbReference type="AlphaFoldDB" id="A0AA37LV75"/>
<protein>
    <submittedName>
        <fullName evidence="2">Uncharacterized protein</fullName>
    </submittedName>
</protein>
<gene>
    <name evidence="2" type="ORF">ColLi_09428</name>
</gene>
<feature type="compositionally biased region" description="Polar residues" evidence="1">
    <location>
        <begin position="307"/>
        <end position="325"/>
    </location>
</feature>
<comment type="caution">
    <text evidence="2">The sequence shown here is derived from an EMBL/GenBank/DDBJ whole genome shotgun (WGS) entry which is preliminary data.</text>
</comment>
<dbReference type="Proteomes" id="UP001055172">
    <property type="component" value="Unassembled WGS sequence"/>
</dbReference>
<feature type="compositionally biased region" description="Low complexity" evidence="1">
    <location>
        <begin position="87"/>
        <end position="99"/>
    </location>
</feature>
<organism evidence="2 3">
    <name type="scientific">Colletotrichum liriopes</name>
    <dbReference type="NCBI Taxonomy" id="708192"/>
    <lineage>
        <taxon>Eukaryota</taxon>
        <taxon>Fungi</taxon>
        <taxon>Dikarya</taxon>
        <taxon>Ascomycota</taxon>
        <taxon>Pezizomycotina</taxon>
        <taxon>Sordariomycetes</taxon>
        <taxon>Hypocreomycetidae</taxon>
        <taxon>Glomerellales</taxon>
        <taxon>Glomerellaceae</taxon>
        <taxon>Colletotrichum</taxon>
        <taxon>Colletotrichum spaethianum species complex</taxon>
    </lineage>
</organism>
<feature type="region of interest" description="Disordered" evidence="1">
    <location>
        <begin position="75"/>
        <end position="115"/>
    </location>
</feature>
<feature type="compositionally biased region" description="Polar residues" evidence="1">
    <location>
        <begin position="276"/>
        <end position="291"/>
    </location>
</feature>
<sequence length="367" mass="39132">MELFDEGHDVEEEGRGTMRRVAGTAGKGCMKEVDMPPLCAACYLGTEGEDVLQKGLKRVERADGGLSRARWDAGEARAGQLRRAPASIRSLSRDSSSLRQAGDGSHDGASGHLVKPPAESTIYVSINDPIGQPAFKPSPTKPIPVWMRPFRRIAEFCTNAGHIDARNFDIGVGKITYTDQSASDTRSLFIAFANPARLLFGLDASRNQTCAAPLLGKQRAPQAPFIPHSIPSREVRHDDLVGLRHAAGNALGADDPVQDSAAAAPSHPAPKPASSGSDPTAQRHTSDTSASVIRVSGAVQPNPVPIASTTNQAASHGFSETSESWIRSGALTGDDQRGERKQQQPRTKPEYDQTTTLRRSGFASRVG</sequence>
<feature type="compositionally biased region" description="Basic and acidic residues" evidence="1">
    <location>
        <begin position="334"/>
        <end position="351"/>
    </location>
</feature>
<evidence type="ECO:0000313" key="3">
    <source>
        <dbReference type="Proteomes" id="UP001055172"/>
    </source>
</evidence>
<keyword evidence="3" id="KW-1185">Reference proteome</keyword>
<accession>A0AA37LV75</accession>